<feature type="compositionally biased region" description="Basic and acidic residues" evidence="3">
    <location>
        <begin position="768"/>
        <end position="779"/>
    </location>
</feature>
<gene>
    <name evidence="5" type="ORF">DASB73_042400</name>
</gene>
<dbReference type="InterPro" id="IPR036412">
    <property type="entry name" value="HAD-like_sf"/>
</dbReference>
<feature type="compositionally biased region" description="Basic and acidic residues" evidence="3">
    <location>
        <begin position="289"/>
        <end position="305"/>
    </location>
</feature>
<feature type="compositionally biased region" description="Basic and acidic residues" evidence="3">
    <location>
        <begin position="267"/>
        <end position="281"/>
    </location>
</feature>
<dbReference type="InterPro" id="IPR013209">
    <property type="entry name" value="LNS2"/>
</dbReference>
<feature type="region of interest" description="Disordered" evidence="3">
    <location>
        <begin position="685"/>
        <end position="779"/>
    </location>
</feature>
<sequence>MQYFERAIGTVSRTWNSINPATLSGAIDVVVIKVSNGDYHCSAFHIRFGKISLLQPSQKGVDFYVNDKKINLKMKLGDGGEAFFVFETDADDVPEGMLTSPVISPSASPNATTNGSVNSDNEDVEYLDISNVPENESGAEETAPLGNPDQDPLSTTGDSKEDSELNTDMSNSSNAIASSPDMLPEGIEVDSLEPMLRYKHPEKIDKIIKQLRKVKIPHNQDTDGNVIMDMTGYKAGGENSKELEKVVQNIMTSNDESPSTSTPNSPKQDDSSESDYDHSHDPTTFQARKYKEDYDTDSGAERYKTPEPQFPLRSGSRLPEINDIDNEADSTIDYSTAKSRNDINDSKYGSVDESNKQSSDTQSSDNVASGESKSSSTTKNNDGRQFVKTLRLSSDILKSLDLKPGSNDMRFVVRSNNATVTANIFLWDSEVPVVISDIDGTITKSDAMGHLMTLVGRDWTHAGVGRLFSDISANGYNIMYLTSRSVGLADTTRGYLKSIHQNGYSLPSGPVILSPDRTMAALRREVILRKPEVFKMACLRDIAKLYEHDFDSHSTPFYAGFGNRITDAISYRSVGVPSTKIFTINKESEVRMELLELTGIKSSYILITDLVDQLFPPVHTEINKLFDLNSQEFSDTKYWKQPLPELSDDDDDTNDAGEAIESVFNAPDGTELNGLLPTSKLKSKYSHSNVLRDDEDKDLSYSDSDSHDYSEESGSDLSGDSESENLNESDYSDSDGHFEHSEESYLSEGGETHDELDGDDDADAIDGDAYRRSDYASVE</sequence>
<keyword evidence="2" id="KW-0597">Phosphoprotein</keyword>
<dbReference type="GO" id="GO:0009062">
    <property type="term" value="P:fatty acid catabolic process"/>
    <property type="evidence" value="ECO:0007669"/>
    <property type="project" value="TreeGrafter"/>
</dbReference>
<evidence type="ECO:0000313" key="5">
    <source>
        <dbReference type="EMBL" id="GMM53277.1"/>
    </source>
</evidence>
<dbReference type="Pfam" id="PF04571">
    <property type="entry name" value="Lipin_N"/>
    <property type="match status" value="1"/>
</dbReference>
<feature type="region of interest" description="Disordered" evidence="3">
    <location>
        <begin position="135"/>
        <end position="182"/>
    </location>
</feature>
<dbReference type="FunFam" id="3.40.50.1000:FF:000063">
    <property type="entry name" value="Nuclear elongation and deformation protein"/>
    <property type="match status" value="1"/>
</dbReference>
<evidence type="ECO:0000259" key="4">
    <source>
        <dbReference type="SMART" id="SM00775"/>
    </source>
</evidence>
<comment type="similarity">
    <text evidence="1">Belongs to the lipin family.</text>
</comment>
<evidence type="ECO:0000256" key="1">
    <source>
        <dbReference type="ARBA" id="ARBA00005476"/>
    </source>
</evidence>
<feature type="compositionally biased region" description="Basic and acidic residues" evidence="3">
    <location>
        <begin position="690"/>
        <end position="710"/>
    </location>
</feature>
<feature type="region of interest" description="Disordered" evidence="3">
    <location>
        <begin position="233"/>
        <end position="384"/>
    </location>
</feature>
<feature type="domain" description="LNS2/PITP" evidence="4">
    <location>
        <begin position="433"/>
        <end position="593"/>
    </location>
</feature>
<dbReference type="SMART" id="SM00775">
    <property type="entry name" value="LNS2"/>
    <property type="match status" value="1"/>
</dbReference>
<dbReference type="GO" id="GO:0019432">
    <property type="term" value="P:triglyceride biosynthetic process"/>
    <property type="evidence" value="ECO:0007669"/>
    <property type="project" value="TreeGrafter"/>
</dbReference>
<proteinExistence type="inferred from homology"/>
<dbReference type="AlphaFoldDB" id="A0AAV5RQ78"/>
<dbReference type="Pfam" id="PF24565">
    <property type="entry name" value="Ned1_M"/>
    <property type="match status" value="1"/>
</dbReference>
<dbReference type="Gene3D" id="3.40.50.1000">
    <property type="entry name" value="HAD superfamily/HAD-like"/>
    <property type="match status" value="1"/>
</dbReference>
<feature type="region of interest" description="Disordered" evidence="3">
    <location>
        <begin position="96"/>
        <end position="121"/>
    </location>
</feature>
<dbReference type="SUPFAM" id="SSF56784">
    <property type="entry name" value="HAD-like"/>
    <property type="match status" value="1"/>
</dbReference>
<dbReference type="EMBL" id="BTGC01000008">
    <property type="protein sequence ID" value="GMM53277.1"/>
    <property type="molecule type" value="Genomic_DNA"/>
</dbReference>
<organism evidence="5 6">
    <name type="scientific">Starmerella bacillaris</name>
    <name type="common">Yeast</name>
    <name type="synonym">Candida zemplinina</name>
    <dbReference type="NCBI Taxonomy" id="1247836"/>
    <lineage>
        <taxon>Eukaryota</taxon>
        <taxon>Fungi</taxon>
        <taxon>Dikarya</taxon>
        <taxon>Ascomycota</taxon>
        <taxon>Saccharomycotina</taxon>
        <taxon>Dipodascomycetes</taxon>
        <taxon>Dipodascales</taxon>
        <taxon>Trichomonascaceae</taxon>
        <taxon>Starmerella</taxon>
    </lineage>
</organism>
<dbReference type="PANTHER" id="PTHR12181">
    <property type="entry name" value="LIPIN"/>
    <property type="match status" value="1"/>
</dbReference>
<dbReference type="InterPro" id="IPR026058">
    <property type="entry name" value="LIPIN"/>
</dbReference>
<reference evidence="5 6" key="1">
    <citation type="journal article" date="2023" name="Elife">
        <title>Identification of key yeast species and microbe-microbe interactions impacting larval growth of Drosophila in the wild.</title>
        <authorList>
            <person name="Mure A."/>
            <person name="Sugiura Y."/>
            <person name="Maeda R."/>
            <person name="Honda K."/>
            <person name="Sakurai N."/>
            <person name="Takahashi Y."/>
            <person name="Watada M."/>
            <person name="Katoh T."/>
            <person name="Gotoh A."/>
            <person name="Gotoh Y."/>
            <person name="Taniguchi I."/>
            <person name="Nakamura K."/>
            <person name="Hayashi T."/>
            <person name="Katayama T."/>
            <person name="Uemura T."/>
            <person name="Hattori Y."/>
        </authorList>
    </citation>
    <scope>NUCLEOTIDE SEQUENCE [LARGE SCALE GENOMIC DNA]</scope>
    <source>
        <strain evidence="5 6">SB-73</strain>
    </source>
</reference>
<name>A0AAV5RQ78_STABA</name>
<dbReference type="GO" id="GO:0005634">
    <property type="term" value="C:nucleus"/>
    <property type="evidence" value="ECO:0007669"/>
    <property type="project" value="UniProtKB-ARBA"/>
</dbReference>
<dbReference type="InterPro" id="IPR057124">
    <property type="entry name" value="Ned1-like_M"/>
</dbReference>
<evidence type="ECO:0000313" key="6">
    <source>
        <dbReference type="Proteomes" id="UP001362899"/>
    </source>
</evidence>
<feature type="compositionally biased region" description="Acidic residues" evidence="3">
    <location>
        <begin position="711"/>
        <end position="733"/>
    </location>
</feature>
<evidence type="ECO:0000256" key="2">
    <source>
        <dbReference type="ARBA" id="ARBA00022553"/>
    </source>
</evidence>
<feature type="compositionally biased region" description="Polar residues" evidence="3">
    <location>
        <begin position="166"/>
        <end position="177"/>
    </location>
</feature>
<feature type="compositionally biased region" description="Polar residues" evidence="3">
    <location>
        <begin position="101"/>
        <end position="119"/>
    </location>
</feature>
<dbReference type="InterPro" id="IPR007651">
    <property type="entry name" value="Lipin_N"/>
</dbReference>
<comment type="caution">
    <text evidence="5">The sequence shown here is derived from an EMBL/GenBank/DDBJ whole genome shotgun (WGS) entry which is preliminary data.</text>
</comment>
<feature type="compositionally biased region" description="Polar residues" evidence="3">
    <location>
        <begin position="356"/>
        <end position="380"/>
    </location>
</feature>
<dbReference type="InterPro" id="IPR023214">
    <property type="entry name" value="HAD_sf"/>
</dbReference>
<keyword evidence="6" id="KW-1185">Reference proteome</keyword>
<dbReference type="Proteomes" id="UP001362899">
    <property type="component" value="Unassembled WGS sequence"/>
</dbReference>
<feature type="compositionally biased region" description="Acidic residues" evidence="3">
    <location>
        <begin position="756"/>
        <end position="766"/>
    </location>
</feature>
<dbReference type="GO" id="GO:0008195">
    <property type="term" value="F:phosphatidate phosphatase activity"/>
    <property type="evidence" value="ECO:0007669"/>
    <property type="project" value="TreeGrafter"/>
</dbReference>
<dbReference type="PANTHER" id="PTHR12181:SF12">
    <property type="entry name" value="PHOSPHATIDATE PHOSPHATASE"/>
    <property type="match status" value="1"/>
</dbReference>
<dbReference type="Pfam" id="PF08235">
    <property type="entry name" value="LNS2"/>
    <property type="match status" value="1"/>
</dbReference>
<accession>A0AAV5RQ78</accession>
<dbReference type="InterPro" id="IPR031315">
    <property type="entry name" value="LNS2/PITP"/>
</dbReference>
<feature type="compositionally biased region" description="Polar residues" evidence="3">
    <location>
        <begin position="249"/>
        <end position="266"/>
    </location>
</feature>
<evidence type="ECO:0000256" key="3">
    <source>
        <dbReference type="SAM" id="MobiDB-lite"/>
    </source>
</evidence>
<protein>
    <submittedName>
        <fullName evidence="5">Phosphatidate phosphatase</fullName>
    </submittedName>
</protein>
<feature type="compositionally biased region" description="Basic and acidic residues" evidence="3">
    <location>
        <begin position="734"/>
        <end position="743"/>
    </location>
</feature>